<reference evidence="2" key="1">
    <citation type="submission" date="2023-11" db="UniProtKB">
        <authorList>
            <consortium name="WormBaseParasite"/>
        </authorList>
    </citation>
    <scope>IDENTIFICATION</scope>
</reference>
<organism evidence="1 2">
    <name type="scientific">Schistosoma margrebowiei</name>
    <dbReference type="NCBI Taxonomy" id="48269"/>
    <lineage>
        <taxon>Eukaryota</taxon>
        <taxon>Metazoa</taxon>
        <taxon>Spiralia</taxon>
        <taxon>Lophotrochozoa</taxon>
        <taxon>Platyhelminthes</taxon>
        <taxon>Trematoda</taxon>
        <taxon>Digenea</taxon>
        <taxon>Strigeidida</taxon>
        <taxon>Schistosomatoidea</taxon>
        <taxon>Schistosomatidae</taxon>
        <taxon>Schistosoma</taxon>
    </lineage>
</organism>
<evidence type="ECO:0000313" key="2">
    <source>
        <dbReference type="WBParaSite" id="SMRG1_31440.1"/>
    </source>
</evidence>
<proteinExistence type="predicted"/>
<protein>
    <submittedName>
        <fullName evidence="2">Uncharacterized protein</fullName>
    </submittedName>
</protein>
<evidence type="ECO:0000313" key="1">
    <source>
        <dbReference type="Proteomes" id="UP000050790"/>
    </source>
</evidence>
<dbReference type="Proteomes" id="UP000050790">
    <property type="component" value="Unassembled WGS sequence"/>
</dbReference>
<accession>A0AA84ZH84</accession>
<sequence length="114" mass="13846">MFEYDEMFHEKKTDELDEMQQNKMELQLKELIKFNKWKQKDWDKMPHEILKITRSSSFNEKDVRLYKYSNKAFSIDKISDKSENFDENVELFGSSGDKRICKNLNMSHSKHNKK</sequence>
<dbReference type="AlphaFoldDB" id="A0AA84ZH84"/>
<name>A0AA84ZH84_9TREM</name>
<dbReference type="WBParaSite" id="SMRG1_31440.1">
    <property type="protein sequence ID" value="SMRG1_31440.1"/>
    <property type="gene ID" value="SMRG1_31440"/>
</dbReference>